<evidence type="ECO:0000256" key="1">
    <source>
        <dbReference type="SAM" id="MobiDB-lite"/>
    </source>
</evidence>
<dbReference type="STRING" id="1760988.SAMN02949497_2864"/>
<keyword evidence="4" id="KW-1185">Reference proteome</keyword>
<name>A0A1Y6CXV2_9GAMM</name>
<dbReference type="PANTHER" id="PTHR43155">
    <property type="entry name" value="CYCLIC DI-GMP PHOSPHODIESTERASE PA4108-RELATED"/>
    <property type="match status" value="1"/>
</dbReference>
<dbReference type="InterPro" id="IPR003607">
    <property type="entry name" value="HD/PDEase_dom"/>
</dbReference>
<dbReference type="SUPFAM" id="SSF109604">
    <property type="entry name" value="HD-domain/PDEase-like"/>
    <property type="match status" value="1"/>
</dbReference>
<gene>
    <name evidence="3" type="ORF">SAMN02949497_2864</name>
</gene>
<feature type="region of interest" description="Disordered" evidence="1">
    <location>
        <begin position="60"/>
        <end position="98"/>
    </location>
</feature>
<dbReference type="GO" id="GO:0008081">
    <property type="term" value="F:phosphoric diester hydrolase activity"/>
    <property type="evidence" value="ECO:0007669"/>
    <property type="project" value="UniProtKB-ARBA"/>
</dbReference>
<dbReference type="InterPro" id="IPR037522">
    <property type="entry name" value="HD_GYP_dom"/>
</dbReference>
<dbReference type="Pfam" id="PF13487">
    <property type="entry name" value="HD_5"/>
    <property type="match status" value="1"/>
</dbReference>
<feature type="compositionally biased region" description="Pro residues" evidence="1">
    <location>
        <begin position="63"/>
        <end position="86"/>
    </location>
</feature>
<protein>
    <submittedName>
        <fullName evidence="3">HDIG domain-containing protein</fullName>
    </submittedName>
</protein>
<organism evidence="3 4">
    <name type="scientific">Methylomagnum ishizawai</name>
    <dbReference type="NCBI Taxonomy" id="1760988"/>
    <lineage>
        <taxon>Bacteria</taxon>
        <taxon>Pseudomonadati</taxon>
        <taxon>Pseudomonadota</taxon>
        <taxon>Gammaproteobacteria</taxon>
        <taxon>Methylococcales</taxon>
        <taxon>Methylococcaceae</taxon>
        <taxon>Methylomagnum</taxon>
    </lineage>
</organism>
<dbReference type="InterPro" id="IPR006675">
    <property type="entry name" value="HDIG_dom"/>
</dbReference>
<evidence type="ECO:0000313" key="4">
    <source>
        <dbReference type="Proteomes" id="UP000192923"/>
    </source>
</evidence>
<dbReference type="Gene3D" id="1.10.3210.10">
    <property type="entry name" value="Hypothetical protein af1432"/>
    <property type="match status" value="1"/>
</dbReference>
<dbReference type="Pfam" id="PF11871">
    <property type="entry name" value="DUF3391"/>
    <property type="match status" value="1"/>
</dbReference>
<reference evidence="3 4" key="1">
    <citation type="submission" date="2016-12" db="EMBL/GenBank/DDBJ databases">
        <authorList>
            <person name="Song W.-J."/>
            <person name="Kurnit D.M."/>
        </authorList>
    </citation>
    <scope>NUCLEOTIDE SEQUENCE [LARGE SCALE GENOMIC DNA]</scope>
    <source>
        <strain evidence="3 4">175</strain>
    </source>
</reference>
<proteinExistence type="predicted"/>
<sequence>MIKKIKPSELVLGMYIHSLNADWSKHPFFRKRFLIKTEDQLQKIIDLDLPLIDIDTDKGLDVAPPPPLSTPESVPPPQAQPAPSTPTLPDKQRRRILPPEKISLRGEMTRARNIYGEASVTVQSMLIDARLGRPIELERMQPTIAAITGSVLRNPDAMISLFRVKQADKHTFQHSVAVSTLLVAFGQTLQLDRDLVEQAALGGLMHDIGKVKLPSYILAKPGKLTEAEYKLMQRHVEYGLDLMCNATGLSSVVLDVVGQHHERIDGSGYPYRLRGEELSIYGQMAAIVDSYDAMTSDSAYQRHREPTEALQLLMEKSDRHFKPELIQHFIRSLGIYPVGSLVRLESEHLAVVIEQRREDLLRPKIRAIFSIRAEGFITPKDIDLAAPGSADRIVGFENPLRWKIDPRRFI</sequence>
<dbReference type="AlphaFoldDB" id="A0A1Y6CXV2"/>
<dbReference type="OrthoDB" id="9764808at2"/>
<evidence type="ECO:0000259" key="2">
    <source>
        <dbReference type="PROSITE" id="PS51832"/>
    </source>
</evidence>
<dbReference type="InterPro" id="IPR021812">
    <property type="entry name" value="DUF3391"/>
</dbReference>
<dbReference type="CDD" id="cd00077">
    <property type="entry name" value="HDc"/>
    <property type="match status" value="1"/>
</dbReference>
<feature type="domain" description="HD-GYP" evidence="2">
    <location>
        <begin position="145"/>
        <end position="345"/>
    </location>
</feature>
<dbReference type="Proteomes" id="UP000192923">
    <property type="component" value="Unassembled WGS sequence"/>
</dbReference>
<dbReference type="PROSITE" id="PS51832">
    <property type="entry name" value="HD_GYP"/>
    <property type="match status" value="1"/>
</dbReference>
<dbReference type="NCBIfam" id="TIGR00277">
    <property type="entry name" value="HDIG"/>
    <property type="match status" value="1"/>
</dbReference>
<dbReference type="RefSeq" id="WP_085213772.1">
    <property type="nucleotide sequence ID" value="NZ_FXAM01000001.1"/>
</dbReference>
<evidence type="ECO:0000313" key="3">
    <source>
        <dbReference type="EMBL" id="SMF95499.1"/>
    </source>
</evidence>
<dbReference type="PANTHER" id="PTHR43155:SF2">
    <property type="entry name" value="CYCLIC DI-GMP PHOSPHODIESTERASE PA4108"/>
    <property type="match status" value="1"/>
</dbReference>
<dbReference type="SMART" id="SM00471">
    <property type="entry name" value="HDc"/>
    <property type="match status" value="1"/>
</dbReference>
<dbReference type="EMBL" id="FXAM01000001">
    <property type="protein sequence ID" value="SMF95499.1"/>
    <property type="molecule type" value="Genomic_DNA"/>
</dbReference>
<accession>A0A1Y6CXV2</accession>